<dbReference type="FunFam" id="6.10.140.2220:FF:000006">
    <property type="entry name" value="Ubiquitin carboxyl-terminal hydrolase 15"/>
    <property type="match status" value="1"/>
</dbReference>
<keyword evidence="16" id="KW-1185">Reference proteome</keyword>
<comment type="catalytic activity">
    <reaction evidence="1">
        <text>Thiol-dependent hydrolysis of ester, thioester, amide, peptide and isopeptide bonds formed by the C-terminal Gly of ubiquitin (a 76-residue protein attached to proteins as an intracellular targeting signal).</text>
        <dbReference type="EC" id="3.4.19.12"/>
    </reaction>
</comment>
<dbReference type="InterPro" id="IPR002893">
    <property type="entry name" value="Znf_MYND"/>
</dbReference>
<reference evidence="15 16" key="1">
    <citation type="submission" date="2023-10" db="EMBL/GenBank/DDBJ databases">
        <title>Chromosome-scale genome assembly provides insights into flower coloration mechanisms of Canna indica.</title>
        <authorList>
            <person name="Li C."/>
        </authorList>
    </citation>
    <scope>NUCLEOTIDE SEQUENCE [LARGE SCALE GENOMIC DNA]</scope>
    <source>
        <tissue evidence="15">Flower</tissue>
    </source>
</reference>
<name>A0AAQ3JXI3_9LILI</name>
<dbReference type="Pfam" id="PF00443">
    <property type="entry name" value="UCH"/>
    <property type="match status" value="1"/>
</dbReference>
<keyword evidence="5" id="KW-0479">Metal-binding</keyword>
<evidence type="ECO:0000256" key="3">
    <source>
        <dbReference type="ARBA" id="ARBA00012759"/>
    </source>
</evidence>
<keyword evidence="12" id="KW-0812">Transmembrane</keyword>
<comment type="similarity">
    <text evidence="2">Belongs to the peptidase C19 family.</text>
</comment>
<gene>
    <name evidence="15" type="ORF">Cni_G05891</name>
</gene>
<evidence type="ECO:0000259" key="13">
    <source>
        <dbReference type="PROSITE" id="PS50235"/>
    </source>
</evidence>
<evidence type="ECO:0000256" key="12">
    <source>
        <dbReference type="SAM" id="Phobius"/>
    </source>
</evidence>
<dbReference type="GO" id="GO:0006508">
    <property type="term" value="P:proteolysis"/>
    <property type="evidence" value="ECO:0007669"/>
    <property type="project" value="UniProtKB-KW"/>
</dbReference>
<dbReference type="PROSITE" id="PS50865">
    <property type="entry name" value="ZF_MYND_2"/>
    <property type="match status" value="1"/>
</dbReference>
<dbReference type="SUPFAM" id="SSF54001">
    <property type="entry name" value="Cysteine proteinases"/>
    <property type="match status" value="1"/>
</dbReference>
<evidence type="ECO:0000256" key="11">
    <source>
        <dbReference type="PROSITE-ProRule" id="PRU00134"/>
    </source>
</evidence>
<organism evidence="15 16">
    <name type="scientific">Canna indica</name>
    <name type="common">Indian-shot</name>
    <dbReference type="NCBI Taxonomy" id="4628"/>
    <lineage>
        <taxon>Eukaryota</taxon>
        <taxon>Viridiplantae</taxon>
        <taxon>Streptophyta</taxon>
        <taxon>Embryophyta</taxon>
        <taxon>Tracheophyta</taxon>
        <taxon>Spermatophyta</taxon>
        <taxon>Magnoliopsida</taxon>
        <taxon>Liliopsida</taxon>
        <taxon>Zingiberales</taxon>
        <taxon>Cannaceae</taxon>
        <taxon>Canna</taxon>
    </lineage>
</organism>
<dbReference type="InterPro" id="IPR038765">
    <property type="entry name" value="Papain-like_cys_pep_sf"/>
</dbReference>
<dbReference type="PANTHER" id="PTHR24006:SF685">
    <property type="entry name" value="UBIQUITIN CARBOXYL-TERMINAL HYDROLASE 15"/>
    <property type="match status" value="1"/>
</dbReference>
<dbReference type="InterPro" id="IPR028889">
    <property type="entry name" value="USP"/>
</dbReference>
<feature type="domain" description="MYND-type" evidence="14">
    <location>
        <begin position="76"/>
        <end position="113"/>
    </location>
</feature>
<evidence type="ECO:0000256" key="6">
    <source>
        <dbReference type="ARBA" id="ARBA00022771"/>
    </source>
</evidence>
<evidence type="ECO:0000256" key="9">
    <source>
        <dbReference type="ARBA" id="ARBA00022807"/>
    </source>
</evidence>
<feature type="domain" description="USP" evidence="13">
    <location>
        <begin position="439"/>
        <end position="745"/>
    </location>
</feature>
<evidence type="ECO:0000256" key="4">
    <source>
        <dbReference type="ARBA" id="ARBA00022670"/>
    </source>
</evidence>
<dbReference type="GO" id="GO:0005634">
    <property type="term" value="C:nucleus"/>
    <property type="evidence" value="ECO:0007669"/>
    <property type="project" value="TreeGrafter"/>
</dbReference>
<dbReference type="InterPro" id="IPR018200">
    <property type="entry name" value="USP_CS"/>
</dbReference>
<dbReference type="InterPro" id="IPR050164">
    <property type="entry name" value="Peptidase_C19"/>
</dbReference>
<proteinExistence type="inferred from homology"/>
<keyword evidence="12" id="KW-1133">Transmembrane helix</keyword>
<dbReference type="GO" id="GO:0008270">
    <property type="term" value="F:zinc ion binding"/>
    <property type="evidence" value="ECO:0007669"/>
    <property type="project" value="UniProtKB-KW"/>
</dbReference>
<feature type="transmembrane region" description="Helical" evidence="12">
    <location>
        <begin position="7"/>
        <end position="27"/>
    </location>
</feature>
<dbReference type="InterPro" id="IPR001394">
    <property type="entry name" value="Peptidase_C19_UCH"/>
</dbReference>
<keyword evidence="4" id="KW-0645">Protease</keyword>
<evidence type="ECO:0000256" key="8">
    <source>
        <dbReference type="ARBA" id="ARBA00022801"/>
    </source>
</evidence>
<dbReference type="EMBL" id="CP136891">
    <property type="protein sequence ID" value="WOK97183.1"/>
    <property type="molecule type" value="Genomic_DNA"/>
</dbReference>
<keyword evidence="6 11" id="KW-0863">Zinc-finger</keyword>
<keyword evidence="9" id="KW-0788">Thiol protease</keyword>
<protein>
    <recommendedName>
        <fullName evidence="3">ubiquitinyl hydrolase 1</fullName>
        <ecNumber evidence="3">3.4.19.12</ecNumber>
    </recommendedName>
</protein>
<dbReference type="EC" id="3.4.19.12" evidence="3"/>
<evidence type="ECO:0000256" key="2">
    <source>
        <dbReference type="ARBA" id="ARBA00009085"/>
    </source>
</evidence>
<evidence type="ECO:0000256" key="10">
    <source>
        <dbReference type="ARBA" id="ARBA00022833"/>
    </source>
</evidence>
<evidence type="ECO:0000256" key="7">
    <source>
        <dbReference type="ARBA" id="ARBA00022786"/>
    </source>
</evidence>
<dbReference type="GO" id="GO:0016579">
    <property type="term" value="P:protein deubiquitination"/>
    <property type="evidence" value="ECO:0007669"/>
    <property type="project" value="InterPro"/>
</dbReference>
<dbReference type="GO" id="GO:0004843">
    <property type="term" value="F:cysteine-type deubiquitinase activity"/>
    <property type="evidence" value="ECO:0007669"/>
    <property type="project" value="UniProtKB-EC"/>
</dbReference>
<sequence length="903" mass="101207">MLQPREADLPILFFFLVVLPLVTHFLLGKWNESAKKKARIGTIAQLVTGEASQVEEKTSTHVLPVLPSTRTGFHECARCCASATRRCSRCKSVRYCSGKCQIIHWRQGHKHECQQWHVSSLNVSAGLPPKDKFQHKPSIVNKTSPSLANGIGELTHCNRCTNIGNTSQDSDTGKPSDKGVLNTLTVDGDVATHGRDHNYIHGASARTLLTNHFTEVSLKDAPVGHKLVNENLTASSGQVHLSQGRNAVHHNKSAAEANKGFKQSDFSVFSSLLDLDKHVITECQNCSNVGLEEVDIYEVELCSNETVHLKYPAEDSARGSIMYRTDPYTLGHTVSFSQNLAENDSREYLCQGLDRNRGGKGSGTLQKNDSSNIHYLQGLNENPNVEGRLTGSKKNSQVLKWNIGGLISENKKKKGCQMLFPYDELVKFFQCNEGGIYPRGLLNCGNSCYANAVLQCLTGTKPLMVYLLRRLHSRTCYTEEWCLMCELEEHVSMLCEGGGPLSPTRILSNMRNIGCRMGGGNQEDAHEFLRLLVMSMQSVCLEGLGGEKEVDPRLQETTLIQQIFGGRLKSKVKCLRCHHESERYESIMDLTLEIYGWVESLEDALTQFTAPEDLDGENMYKCGRCLSYVKARKQLSVHEVPNILTIVLKRFQTGKYGKINKCVTFPDMLDMIPFVSGTADHPPLYMLYAVVVHLDTFNASFSGHYISYVKDLQGTWYRIDDSEVKAVPWNQVMSEGAYMLFYSRSFPRPPKAYTEKRLLRSLACAPKSQKTSKHWRQRRNYFENENEDFTDQAAEHISRSSNGNILHNGRTCPNISNSEFSDAISSDWSLFSSSDDSSFTTESTRDSFSLDATISSLFSPLPVYSQEYVQSNAISCTKYSACRPQTRFFSENTSFVDQLSPTQ</sequence>
<dbReference type="PROSITE" id="PS50235">
    <property type="entry name" value="USP_3"/>
    <property type="match status" value="1"/>
</dbReference>
<keyword evidence="10" id="KW-0862">Zinc</keyword>
<dbReference type="PROSITE" id="PS00972">
    <property type="entry name" value="USP_1"/>
    <property type="match status" value="1"/>
</dbReference>
<dbReference type="SUPFAM" id="SSF144232">
    <property type="entry name" value="HIT/MYND zinc finger-like"/>
    <property type="match status" value="1"/>
</dbReference>
<evidence type="ECO:0000256" key="5">
    <source>
        <dbReference type="ARBA" id="ARBA00022723"/>
    </source>
</evidence>
<dbReference type="Gene3D" id="3.90.70.10">
    <property type="entry name" value="Cysteine proteinases"/>
    <property type="match status" value="1"/>
</dbReference>
<dbReference type="Proteomes" id="UP001327560">
    <property type="component" value="Chromosome 2"/>
</dbReference>
<accession>A0AAQ3JXI3</accession>
<keyword evidence="12" id="KW-0472">Membrane</keyword>
<dbReference type="FunFam" id="3.90.70.10:FF:000026">
    <property type="entry name" value="Ubiquitin carboxyl-terminal hydrolase 15"/>
    <property type="match status" value="1"/>
</dbReference>
<dbReference type="Gene3D" id="6.10.140.2220">
    <property type="match status" value="1"/>
</dbReference>
<evidence type="ECO:0000259" key="14">
    <source>
        <dbReference type="PROSITE" id="PS50865"/>
    </source>
</evidence>
<keyword evidence="8 15" id="KW-0378">Hydrolase</keyword>
<dbReference type="Pfam" id="PF01753">
    <property type="entry name" value="zf-MYND"/>
    <property type="match status" value="1"/>
</dbReference>
<evidence type="ECO:0000256" key="1">
    <source>
        <dbReference type="ARBA" id="ARBA00000707"/>
    </source>
</evidence>
<dbReference type="AlphaFoldDB" id="A0AAQ3JXI3"/>
<keyword evidence="7" id="KW-0833">Ubl conjugation pathway</keyword>
<evidence type="ECO:0000313" key="15">
    <source>
        <dbReference type="EMBL" id="WOK97183.1"/>
    </source>
</evidence>
<dbReference type="GO" id="GO:0005829">
    <property type="term" value="C:cytosol"/>
    <property type="evidence" value="ECO:0007669"/>
    <property type="project" value="TreeGrafter"/>
</dbReference>
<evidence type="ECO:0000313" key="16">
    <source>
        <dbReference type="Proteomes" id="UP001327560"/>
    </source>
</evidence>
<dbReference type="CDD" id="cd02661">
    <property type="entry name" value="Peptidase_C19E"/>
    <property type="match status" value="1"/>
</dbReference>
<dbReference type="PANTHER" id="PTHR24006">
    <property type="entry name" value="UBIQUITIN CARBOXYL-TERMINAL HYDROLASE"/>
    <property type="match status" value="1"/>
</dbReference>